<proteinExistence type="predicted"/>
<evidence type="ECO:0000256" key="1">
    <source>
        <dbReference type="SAM" id="MobiDB-lite"/>
    </source>
</evidence>
<organism evidence="2 3">
    <name type="scientific">Cymbomonas tetramitiformis</name>
    <dbReference type="NCBI Taxonomy" id="36881"/>
    <lineage>
        <taxon>Eukaryota</taxon>
        <taxon>Viridiplantae</taxon>
        <taxon>Chlorophyta</taxon>
        <taxon>Pyramimonadophyceae</taxon>
        <taxon>Pyramimonadales</taxon>
        <taxon>Pyramimonadaceae</taxon>
        <taxon>Cymbomonas</taxon>
    </lineage>
</organism>
<dbReference type="AlphaFoldDB" id="A0AAE0C0L7"/>
<sequence length="134" mass="14269">MVQRALLQNAPKKAQQQQDQQQVENMVPLAVLPSVCQGKLPAGGEDNGLPELGQYTRGVPGFTSDKVVNWKDHWKIAHQGGHSPLIRSVAAAAQADAVLISFLMKKTCLQLGQCTMGAPGFTVEQGGEAEHIAG</sequence>
<protein>
    <submittedName>
        <fullName evidence="2">Uncharacterized protein</fullName>
    </submittedName>
</protein>
<reference evidence="2 3" key="1">
    <citation type="journal article" date="2015" name="Genome Biol. Evol.">
        <title>Comparative Genomics of a Bacterivorous Green Alga Reveals Evolutionary Causalities and Consequences of Phago-Mixotrophic Mode of Nutrition.</title>
        <authorList>
            <person name="Burns J.A."/>
            <person name="Paasch A."/>
            <person name="Narechania A."/>
            <person name="Kim E."/>
        </authorList>
    </citation>
    <scope>NUCLEOTIDE SEQUENCE [LARGE SCALE GENOMIC DNA]</scope>
    <source>
        <strain evidence="2 3">PLY_AMNH</strain>
    </source>
</reference>
<gene>
    <name evidence="2" type="ORF">CYMTET_44835</name>
</gene>
<name>A0AAE0C0L7_9CHLO</name>
<keyword evidence="3" id="KW-1185">Reference proteome</keyword>
<dbReference type="EMBL" id="LGRX02030496">
    <property type="protein sequence ID" value="KAK3245613.1"/>
    <property type="molecule type" value="Genomic_DNA"/>
</dbReference>
<dbReference type="Proteomes" id="UP001190700">
    <property type="component" value="Unassembled WGS sequence"/>
</dbReference>
<evidence type="ECO:0000313" key="3">
    <source>
        <dbReference type="Proteomes" id="UP001190700"/>
    </source>
</evidence>
<comment type="caution">
    <text evidence="2">The sequence shown here is derived from an EMBL/GenBank/DDBJ whole genome shotgun (WGS) entry which is preliminary data.</text>
</comment>
<evidence type="ECO:0000313" key="2">
    <source>
        <dbReference type="EMBL" id="KAK3245613.1"/>
    </source>
</evidence>
<accession>A0AAE0C0L7</accession>
<feature type="region of interest" description="Disordered" evidence="1">
    <location>
        <begin position="1"/>
        <end position="21"/>
    </location>
</feature>